<sequence>MAEMRVEDSSEEIYTLRSDAVDVLKPVNTLSAFPYTDYVTFMDFDSYGRSDELEERIPLRQSRTNLVEIYLSK</sequence>
<gene>
    <name evidence="1" type="ORF">DPMN_053324</name>
</gene>
<dbReference type="AlphaFoldDB" id="A0A9D4HQL5"/>
<proteinExistence type="predicted"/>
<accession>A0A9D4HQL5</accession>
<evidence type="ECO:0000313" key="2">
    <source>
        <dbReference type="Proteomes" id="UP000828390"/>
    </source>
</evidence>
<name>A0A9D4HQL5_DREPO</name>
<keyword evidence="2" id="KW-1185">Reference proteome</keyword>
<dbReference type="Proteomes" id="UP000828390">
    <property type="component" value="Unassembled WGS sequence"/>
</dbReference>
<evidence type="ECO:0000313" key="1">
    <source>
        <dbReference type="EMBL" id="KAH3727390.1"/>
    </source>
</evidence>
<reference evidence="1" key="2">
    <citation type="submission" date="2020-11" db="EMBL/GenBank/DDBJ databases">
        <authorList>
            <person name="McCartney M.A."/>
            <person name="Auch B."/>
            <person name="Kono T."/>
            <person name="Mallez S."/>
            <person name="Becker A."/>
            <person name="Gohl D.M."/>
            <person name="Silverstein K.A.T."/>
            <person name="Koren S."/>
            <person name="Bechman K.B."/>
            <person name="Herman A."/>
            <person name="Abrahante J.E."/>
            <person name="Garbe J."/>
        </authorList>
    </citation>
    <scope>NUCLEOTIDE SEQUENCE</scope>
    <source>
        <strain evidence="1">Duluth1</strain>
        <tissue evidence="1">Whole animal</tissue>
    </source>
</reference>
<reference evidence="1" key="1">
    <citation type="journal article" date="2019" name="bioRxiv">
        <title>The Genome of the Zebra Mussel, Dreissena polymorpha: A Resource for Invasive Species Research.</title>
        <authorList>
            <person name="McCartney M.A."/>
            <person name="Auch B."/>
            <person name="Kono T."/>
            <person name="Mallez S."/>
            <person name="Zhang Y."/>
            <person name="Obille A."/>
            <person name="Becker A."/>
            <person name="Abrahante J.E."/>
            <person name="Garbe J."/>
            <person name="Badalamenti J.P."/>
            <person name="Herman A."/>
            <person name="Mangelson H."/>
            <person name="Liachko I."/>
            <person name="Sullivan S."/>
            <person name="Sone E.D."/>
            <person name="Koren S."/>
            <person name="Silverstein K.A.T."/>
            <person name="Beckman K.B."/>
            <person name="Gohl D.M."/>
        </authorList>
    </citation>
    <scope>NUCLEOTIDE SEQUENCE</scope>
    <source>
        <strain evidence="1">Duluth1</strain>
        <tissue evidence="1">Whole animal</tissue>
    </source>
</reference>
<protein>
    <submittedName>
        <fullName evidence="1">Uncharacterized protein</fullName>
    </submittedName>
</protein>
<comment type="caution">
    <text evidence="1">The sequence shown here is derived from an EMBL/GenBank/DDBJ whole genome shotgun (WGS) entry which is preliminary data.</text>
</comment>
<organism evidence="1 2">
    <name type="scientific">Dreissena polymorpha</name>
    <name type="common">Zebra mussel</name>
    <name type="synonym">Mytilus polymorpha</name>
    <dbReference type="NCBI Taxonomy" id="45954"/>
    <lineage>
        <taxon>Eukaryota</taxon>
        <taxon>Metazoa</taxon>
        <taxon>Spiralia</taxon>
        <taxon>Lophotrochozoa</taxon>
        <taxon>Mollusca</taxon>
        <taxon>Bivalvia</taxon>
        <taxon>Autobranchia</taxon>
        <taxon>Heteroconchia</taxon>
        <taxon>Euheterodonta</taxon>
        <taxon>Imparidentia</taxon>
        <taxon>Neoheterodontei</taxon>
        <taxon>Myida</taxon>
        <taxon>Dreissenoidea</taxon>
        <taxon>Dreissenidae</taxon>
        <taxon>Dreissena</taxon>
    </lineage>
</organism>
<dbReference type="EMBL" id="JAIWYP010000012">
    <property type="protein sequence ID" value="KAH3727390.1"/>
    <property type="molecule type" value="Genomic_DNA"/>
</dbReference>